<dbReference type="EMBL" id="CP037920">
    <property type="protein sequence ID" value="QDT96721.1"/>
    <property type="molecule type" value="Genomic_DNA"/>
</dbReference>
<evidence type="ECO:0000256" key="1">
    <source>
        <dbReference type="SAM" id="SignalP"/>
    </source>
</evidence>
<evidence type="ECO:0000313" key="2">
    <source>
        <dbReference type="EMBL" id="QDT96721.1"/>
    </source>
</evidence>
<organism evidence="2 3">
    <name type="scientific">Gimesia aquarii</name>
    <dbReference type="NCBI Taxonomy" id="2527964"/>
    <lineage>
        <taxon>Bacteria</taxon>
        <taxon>Pseudomonadati</taxon>
        <taxon>Planctomycetota</taxon>
        <taxon>Planctomycetia</taxon>
        <taxon>Planctomycetales</taxon>
        <taxon>Planctomycetaceae</taxon>
        <taxon>Gimesia</taxon>
    </lineage>
</organism>
<protein>
    <recommendedName>
        <fullName evidence="4">Carboxypeptidase regulatory-like domain-containing protein</fullName>
    </recommendedName>
</protein>
<feature type="signal peptide" evidence="1">
    <location>
        <begin position="1"/>
        <end position="21"/>
    </location>
</feature>
<evidence type="ECO:0000313" key="3">
    <source>
        <dbReference type="Proteomes" id="UP000318704"/>
    </source>
</evidence>
<dbReference type="Proteomes" id="UP000318704">
    <property type="component" value="Chromosome"/>
</dbReference>
<evidence type="ECO:0008006" key="4">
    <source>
        <dbReference type="Google" id="ProtNLM"/>
    </source>
</evidence>
<dbReference type="AlphaFoldDB" id="A0A517VUN9"/>
<sequence length="143" mass="15600" precursor="true">MSRAKCLVLFFLSFLLLQVGCGDRGDRPELAHVSGTITLDGNPVECARVMFMPTEGGAPRGAIGVSNPDGKYELIYINEKGCPPGKFKVAITTRGQKYDDEGNFVGAREESIPAKYHNENKTKLTANISLDDENVVDFSLKSE</sequence>
<gene>
    <name evidence="2" type="ORF">V144x_21790</name>
</gene>
<proteinExistence type="predicted"/>
<keyword evidence="1" id="KW-0732">Signal</keyword>
<dbReference type="RefSeq" id="WP_144985129.1">
    <property type="nucleotide sequence ID" value="NZ_CP037920.1"/>
</dbReference>
<accession>A0A517VUN9</accession>
<reference evidence="2 3" key="1">
    <citation type="submission" date="2019-03" db="EMBL/GenBank/DDBJ databases">
        <title>Deep-cultivation of Planctomycetes and their phenomic and genomic characterization uncovers novel biology.</title>
        <authorList>
            <person name="Wiegand S."/>
            <person name="Jogler M."/>
            <person name="Boedeker C."/>
            <person name="Pinto D."/>
            <person name="Vollmers J."/>
            <person name="Rivas-Marin E."/>
            <person name="Kohn T."/>
            <person name="Peeters S.H."/>
            <person name="Heuer A."/>
            <person name="Rast P."/>
            <person name="Oberbeckmann S."/>
            <person name="Bunk B."/>
            <person name="Jeske O."/>
            <person name="Meyerdierks A."/>
            <person name="Storesund J.E."/>
            <person name="Kallscheuer N."/>
            <person name="Luecker S."/>
            <person name="Lage O.M."/>
            <person name="Pohl T."/>
            <person name="Merkel B.J."/>
            <person name="Hornburger P."/>
            <person name="Mueller R.-W."/>
            <person name="Bruemmer F."/>
            <person name="Labrenz M."/>
            <person name="Spormann A.M."/>
            <person name="Op den Camp H."/>
            <person name="Overmann J."/>
            <person name="Amann R."/>
            <person name="Jetten M.S.M."/>
            <person name="Mascher T."/>
            <person name="Medema M.H."/>
            <person name="Devos D.P."/>
            <person name="Kaster A.-K."/>
            <person name="Ovreas L."/>
            <person name="Rohde M."/>
            <person name="Galperin M.Y."/>
            <person name="Jogler C."/>
        </authorList>
    </citation>
    <scope>NUCLEOTIDE SEQUENCE [LARGE SCALE GENOMIC DNA]</scope>
    <source>
        <strain evidence="2 3">V144</strain>
    </source>
</reference>
<feature type="chain" id="PRO_5021952584" description="Carboxypeptidase regulatory-like domain-containing protein" evidence="1">
    <location>
        <begin position="22"/>
        <end position="143"/>
    </location>
</feature>
<dbReference type="KEGG" id="gaw:V144x_21790"/>
<name>A0A517VUN9_9PLAN</name>